<keyword evidence="7 11" id="KW-0418">Kinase</keyword>
<dbReference type="EMBL" id="MF599468">
    <property type="protein sequence ID" value="ATE87105.1"/>
    <property type="molecule type" value="Genomic_DNA"/>
</dbReference>
<reference evidence="11" key="2">
    <citation type="journal article" date="2017" name="Sci. Rep.">
        <title>Characterization of a new member of Iridoviridae, Shrimp hemocyte iridescent virus (SHIV), found in white leg shrimp (Litopenaeus vannamei).</title>
        <authorList>
            <person name="Qiu L."/>
            <person name="Chen M.M."/>
            <person name="Wan X.Y."/>
            <person name="Li C."/>
            <person name="Zhang Q.L."/>
            <person name="Wang R.Y."/>
            <person name="Cheng D.Y."/>
            <person name="Dong X."/>
            <person name="Yang B."/>
            <person name="Wang X.H."/>
            <person name="Xiang J.H."/>
            <person name="Huang J."/>
        </authorList>
    </citation>
    <scope>NUCLEOTIDE SEQUENCE [LARGE SCALE GENOMIC DNA]</scope>
    <source>
        <strain evidence="11">20141215</strain>
    </source>
</reference>
<evidence type="ECO:0000313" key="12">
    <source>
        <dbReference type="Proteomes" id="UP000297192"/>
    </source>
</evidence>
<keyword evidence="5" id="KW-0545">Nucleotide biosynthesis</keyword>
<evidence type="ECO:0000259" key="10">
    <source>
        <dbReference type="Pfam" id="PF02223"/>
    </source>
</evidence>
<dbReference type="HAMAP" id="MF_00165">
    <property type="entry name" value="Thymidylate_kinase"/>
    <property type="match status" value="1"/>
</dbReference>
<dbReference type="FunFam" id="3.40.50.300:FF:000679">
    <property type="entry name" value="Thymidylate kinase"/>
    <property type="match status" value="1"/>
</dbReference>
<evidence type="ECO:0000256" key="8">
    <source>
        <dbReference type="ARBA" id="ARBA00022840"/>
    </source>
</evidence>
<evidence type="ECO:0000313" key="11">
    <source>
        <dbReference type="EMBL" id="ATE87105.1"/>
    </source>
</evidence>
<dbReference type="RefSeq" id="YP_010084848.1">
    <property type="nucleotide sequence ID" value="NC_055165.1"/>
</dbReference>
<keyword evidence="12" id="KW-1185">Reference proteome</keyword>
<evidence type="ECO:0000256" key="6">
    <source>
        <dbReference type="ARBA" id="ARBA00022741"/>
    </source>
</evidence>
<comment type="pathway">
    <text evidence="1">Pyrimidine metabolism; dTTP biosynthesis.</text>
</comment>
<feature type="domain" description="Thymidylate kinase-like" evidence="10">
    <location>
        <begin position="5"/>
        <end position="183"/>
    </location>
</feature>
<dbReference type="Pfam" id="PF02223">
    <property type="entry name" value="Thymidylate_kin"/>
    <property type="match status" value="1"/>
</dbReference>
<evidence type="ECO:0000256" key="2">
    <source>
        <dbReference type="ARBA" id="ARBA00009776"/>
    </source>
</evidence>
<dbReference type="PANTHER" id="PTHR10344">
    <property type="entry name" value="THYMIDYLATE KINASE"/>
    <property type="match status" value="1"/>
</dbReference>
<evidence type="ECO:0000256" key="1">
    <source>
        <dbReference type="ARBA" id="ARBA00004992"/>
    </source>
</evidence>
<dbReference type="CDD" id="cd01672">
    <property type="entry name" value="TMPK"/>
    <property type="match status" value="1"/>
</dbReference>
<dbReference type="EC" id="2.7.4.9" evidence="3"/>
<dbReference type="GO" id="GO:0004798">
    <property type="term" value="F:dTMP kinase activity"/>
    <property type="evidence" value="ECO:0007669"/>
    <property type="project" value="UniProtKB-EC"/>
</dbReference>
<evidence type="ECO:0000256" key="7">
    <source>
        <dbReference type="ARBA" id="ARBA00022777"/>
    </source>
</evidence>
<accession>A0A291B0T3</accession>
<dbReference type="InterPro" id="IPR027417">
    <property type="entry name" value="P-loop_NTPase"/>
</dbReference>
<dbReference type="InterPro" id="IPR039430">
    <property type="entry name" value="Thymidylate_kin-like_dom"/>
</dbReference>
<dbReference type="UniPathway" id="UPA00575"/>
<dbReference type="Proteomes" id="UP000297192">
    <property type="component" value="Segment"/>
</dbReference>
<gene>
    <name evidence="11" type="primary">96R</name>
</gene>
<dbReference type="GO" id="GO:0004550">
    <property type="term" value="F:nucleoside diphosphate kinase activity"/>
    <property type="evidence" value="ECO:0007669"/>
    <property type="project" value="TreeGrafter"/>
</dbReference>
<protein>
    <recommendedName>
        <fullName evidence="9">dTMP kinase</fullName>
        <ecNumber evidence="3">2.7.4.9</ecNumber>
    </recommendedName>
    <alternativeName>
        <fullName evidence="9">dTMP kinase</fullName>
    </alternativeName>
</protein>
<dbReference type="Gene3D" id="3.40.50.300">
    <property type="entry name" value="P-loop containing nucleotide triphosphate hydrolases"/>
    <property type="match status" value="1"/>
</dbReference>
<keyword evidence="6" id="KW-0547">Nucleotide-binding</keyword>
<name>A0A291B0T3_9VIRU</name>
<dbReference type="GO" id="GO:0006227">
    <property type="term" value="P:dUDP biosynthetic process"/>
    <property type="evidence" value="ECO:0007669"/>
    <property type="project" value="TreeGrafter"/>
</dbReference>
<dbReference type="NCBIfam" id="TIGR00041">
    <property type="entry name" value="DTMP_kinase"/>
    <property type="match status" value="1"/>
</dbReference>
<comment type="similarity">
    <text evidence="2">Belongs to the thymidylate kinase family.</text>
</comment>
<reference evidence="11" key="1">
    <citation type="journal article" date="2017" name="Arch. Virol.">
        <title>Complete genome sequence of shrimp hemocyte iridescent virus (SHIV) isolated from white leg shrimp, Litopenaeus vannamei.</title>
        <authorList>
            <person name="Qiu L."/>
            <person name="Chen M.M."/>
            <person name="Wang R.Y."/>
            <person name="Wan X.Y."/>
            <person name="Li C."/>
            <person name="Zhang Q.L."/>
            <person name="Dong X."/>
            <person name="Yang B."/>
            <person name="Xiang J.H."/>
            <person name="Huang J."/>
        </authorList>
    </citation>
    <scope>NUCLEOTIDE SEQUENCE [LARGE SCALE GENOMIC DNA]</scope>
    <source>
        <strain evidence="11">20141215</strain>
    </source>
</reference>
<dbReference type="GO" id="GO:0006235">
    <property type="term" value="P:dTTP biosynthetic process"/>
    <property type="evidence" value="ECO:0007669"/>
    <property type="project" value="UniProtKB-UniPathway"/>
</dbReference>
<evidence type="ECO:0000256" key="5">
    <source>
        <dbReference type="ARBA" id="ARBA00022727"/>
    </source>
</evidence>
<proteinExistence type="inferred from homology"/>
<dbReference type="PANTHER" id="PTHR10344:SF1">
    <property type="entry name" value="THYMIDYLATE KINASE"/>
    <property type="match status" value="1"/>
</dbReference>
<dbReference type="InterPro" id="IPR018095">
    <property type="entry name" value="Thymidylate_kin_CS"/>
</dbReference>
<keyword evidence="8" id="KW-0067">ATP-binding</keyword>
<evidence type="ECO:0000256" key="9">
    <source>
        <dbReference type="ARBA" id="ARBA00029962"/>
    </source>
</evidence>
<dbReference type="GO" id="GO:0005524">
    <property type="term" value="F:ATP binding"/>
    <property type="evidence" value="ECO:0007669"/>
    <property type="project" value="UniProtKB-KW"/>
</dbReference>
<keyword evidence="4" id="KW-0808">Transferase</keyword>
<dbReference type="PROSITE" id="PS01331">
    <property type="entry name" value="THYMIDYLATE_KINASE"/>
    <property type="match status" value="1"/>
</dbReference>
<dbReference type="KEGG" id="vg:65099868"/>
<dbReference type="GO" id="GO:0006233">
    <property type="term" value="P:dTDP biosynthetic process"/>
    <property type="evidence" value="ECO:0007669"/>
    <property type="project" value="InterPro"/>
</dbReference>
<evidence type="ECO:0000256" key="4">
    <source>
        <dbReference type="ARBA" id="ARBA00022679"/>
    </source>
</evidence>
<dbReference type="GeneID" id="65099868"/>
<dbReference type="InterPro" id="IPR018094">
    <property type="entry name" value="Thymidylate_kinase"/>
</dbReference>
<organism evidence="11">
    <name type="scientific">Shrimp hemocyte iridescent virus</name>
    <dbReference type="NCBI Taxonomy" id="2039780"/>
    <lineage>
        <taxon>Viruses</taxon>
        <taxon>Varidnaviria</taxon>
        <taxon>Bamfordvirae</taxon>
        <taxon>Nucleocytoviricota</taxon>
        <taxon>Megaviricetes</taxon>
        <taxon>Pimascovirales</taxon>
        <taxon>Pimascovirales incertae sedis</taxon>
        <taxon>Iridoviridae</taxon>
        <taxon>Betairidovirinae</taxon>
        <taxon>Decapodiridovirus</taxon>
        <taxon>Decapodiridovirus litopenaeus1</taxon>
        <taxon>Decapod iridescent virus 1</taxon>
    </lineage>
</organism>
<evidence type="ECO:0000256" key="3">
    <source>
        <dbReference type="ARBA" id="ARBA00012980"/>
    </source>
</evidence>
<dbReference type="SUPFAM" id="SSF52540">
    <property type="entry name" value="P-loop containing nucleoside triphosphate hydrolases"/>
    <property type="match status" value="1"/>
</dbReference>
<sequence>MLVVFEGCDKSGKSTQTKLLVSSVKSPLYGGEYFHFPDRTTEIGKLIDRYLKKEIEIDDHAVHLLFSANRWELNKKIRELLGLGKHVVLDRYHYSGLVFSLARGVDTYEWCSACDVGLPEPDVVFFMKMDAMKNLTRSGFGTERYETNSIQDRVNLLFRDLADKNGWVKIDADDSIENVHEKIVNVVKRYIE</sequence>